<evidence type="ECO:0000256" key="3">
    <source>
        <dbReference type="ARBA" id="ARBA00023163"/>
    </source>
</evidence>
<dbReference type="AlphaFoldDB" id="A0A0V1Q3J9"/>
<dbReference type="GO" id="GO:0003677">
    <property type="term" value="F:DNA binding"/>
    <property type="evidence" value="ECO:0007669"/>
    <property type="project" value="InterPro"/>
</dbReference>
<feature type="compositionally biased region" description="Low complexity" evidence="5">
    <location>
        <begin position="10"/>
        <end position="20"/>
    </location>
</feature>
<dbReference type="GO" id="GO:0042797">
    <property type="term" value="P:tRNA transcription by RNA polymerase III"/>
    <property type="evidence" value="ECO:0007669"/>
    <property type="project" value="TreeGrafter"/>
</dbReference>
<evidence type="ECO:0000256" key="5">
    <source>
        <dbReference type="SAM" id="MobiDB-lite"/>
    </source>
</evidence>
<feature type="compositionally biased region" description="Basic and acidic residues" evidence="5">
    <location>
        <begin position="47"/>
        <end position="60"/>
    </location>
</feature>
<protein>
    <recommendedName>
        <fullName evidence="8">DNA-directed RNA polymerase III subunit RPC4</fullName>
    </recommendedName>
</protein>
<keyword evidence="2" id="KW-0240">DNA-directed RNA polymerase</keyword>
<reference evidence="6 7" key="1">
    <citation type="submission" date="2015-11" db="EMBL/GenBank/DDBJ databases">
        <title>The genome of Debaryomyces fabryi.</title>
        <authorList>
            <person name="Tafer H."/>
            <person name="Lopandic K."/>
        </authorList>
    </citation>
    <scope>NUCLEOTIDE SEQUENCE [LARGE SCALE GENOMIC DNA]</scope>
    <source>
        <strain evidence="6 7">CBS 789</strain>
    </source>
</reference>
<dbReference type="OrthoDB" id="5836119at2759"/>
<evidence type="ECO:0008006" key="8">
    <source>
        <dbReference type="Google" id="ProtNLM"/>
    </source>
</evidence>
<dbReference type="EMBL" id="LMYN01000015">
    <property type="protein sequence ID" value="KSA03033.1"/>
    <property type="molecule type" value="Genomic_DNA"/>
</dbReference>
<organism evidence="6 7">
    <name type="scientific">Debaryomyces fabryi</name>
    <dbReference type="NCBI Taxonomy" id="58627"/>
    <lineage>
        <taxon>Eukaryota</taxon>
        <taxon>Fungi</taxon>
        <taxon>Dikarya</taxon>
        <taxon>Ascomycota</taxon>
        <taxon>Saccharomycotina</taxon>
        <taxon>Pichiomycetes</taxon>
        <taxon>Debaryomycetaceae</taxon>
        <taxon>Debaryomyces</taxon>
    </lineage>
</organism>
<evidence type="ECO:0000313" key="7">
    <source>
        <dbReference type="Proteomes" id="UP000054251"/>
    </source>
</evidence>
<dbReference type="GeneID" id="26838176"/>
<feature type="region of interest" description="Disordered" evidence="5">
    <location>
        <begin position="1"/>
        <end position="153"/>
    </location>
</feature>
<keyword evidence="4" id="KW-0539">Nucleus</keyword>
<evidence type="ECO:0000256" key="4">
    <source>
        <dbReference type="ARBA" id="ARBA00023242"/>
    </source>
</evidence>
<proteinExistence type="predicted"/>
<evidence type="ECO:0000313" key="6">
    <source>
        <dbReference type="EMBL" id="KSA03033.1"/>
    </source>
</evidence>
<comment type="caution">
    <text evidence="6">The sequence shown here is derived from an EMBL/GenBank/DDBJ whole genome shotgun (WGS) entry which is preliminary data.</text>
</comment>
<sequence length="399" mass="44279">MSNRLESLNSKKPSSSPKPSLRFKPKVVARKSKEERAKEAPSQIKQENGDHKPPGRDHTSGRGGHSKRGGRGNYSGTHLVSAGPLASGSVSIGNANGSKLGLTRDRAYNSVSPTPEFLQSLKLKDLKLKSKSPTPSRDDESDEEDPTKIDMNKEYRFADEETILFPVRPERDEYLADDLIHPVQSKETSTEPESNEGFEAEPSPVKDEPIETKLEQIKEHKAQLETKITETVDVLNQEESTKIISDHQAILNLVTEKFNGLNTEPNDETTKNNSYTLFHLPNVLPEYNNQDTTADQLNTKDDCKTTIFASEVPSLRGQIGHLNIHKSGKISINLGNNNNLAVSQGSAAHFLQEVIMLEMNDTDNKEDVEMMNQDGEKIKGKLYRFGQAESKIIGTPAIH</sequence>
<dbReference type="RefSeq" id="XP_015469135.1">
    <property type="nucleotide sequence ID" value="XM_015609997.1"/>
</dbReference>
<keyword evidence="3" id="KW-0804">Transcription</keyword>
<feature type="region of interest" description="Disordered" evidence="5">
    <location>
        <begin position="178"/>
        <end position="208"/>
    </location>
</feature>
<dbReference type="Proteomes" id="UP000054251">
    <property type="component" value="Unassembled WGS sequence"/>
</dbReference>
<accession>A0A0V1Q3J9</accession>
<evidence type="ECO:0000256" key="1">
    <source>
        <dbReference type="ARBA" id="ARBA00004123"/>
    </source>
</evidence>
<dbReference type="PANTHER" id="PTHR13408">
    <property type="entry name" value="DNA-DIRECTED RNA POLYMERASE III"/>
    <property type="match status" value="1"/>
</dbReference>
<comment type="subcellular location">
    <subcellularLocation>
        <location evidence="1">Nucleus</location>
    </subcellularLocation>
</comment>
<dbReference type="GO" id="GO:0005666">
    <property type="term" value="C:RNA polymerase III complex"/>
    <property type="evidence" value="ECO:0007669"/>
    <property type="project" value="InterPro"/>
</dbReference>
<name>A0A0V1Q3J9_9ASCO</name>
<keyword evidence="7" id="KW-1185">Reference proteome</keyword>
<dbReference type="PANTHER" id="PTHR13408:SF0">
    <property type="entry name" value="DNA-DIRECTED RNA POLYMERASE III SUBUNIT RPC4"/>
    <property type="match status" value="1"/>
</dbReference>
<dbReference type="InterPro" id="IPR007811">
    <property type="entry name" value="RPC4"/>
</dbReference>
<dbReference type="Pfam" id="PF05132">
    <property type="entry name" value="RNA_pol_Rpc4"/>
    <property type="match status" value="1"/>
</dbReference>
<evidence type="ECO:0000256" key="2">
    <source>
        <dbReference type="ARBA" id="ARBA00022478"/>
    </source>
</evidence>
<feature type="compositionally biased region" description="Polar residues" evidence="5">
    <location>
        <begin position="88"/>
        <end position="97"/>
    </location>
</feature>
<feature type="compositionally biased region" description="Basic residues" evidence="5">
    <location>
        <begin position="21"/>
        <end position="30"/>
    </location>
</feature>
<gene>
    <name evidence="6" type="ORF">AC631_01167</name>
</gene>